<dbReference type="Proteomes" id="UP000004121">
    <property type="component" value="Unassembled WGS sequence"/>
</dbReference>
<dbReference type="GO" id="GO:0016410">
    <property type="term" value="F:N-acyltransferase activity"/>
    <property type="evidence" value="ECO:0007669"/>
    <property type="project" value="TreeGrafter"/>
</dbReference>
<evidence type="ECO:0000313" key="6">
    <source>
        <dbReference type="Proteomes" id="UP000004121"/>
    </source>
</evidence>
<comment type="caution">
    <text evidence="5">The sequence shown here is derived from an EMBL/GenBank/DDBJ whole genome shotgun (WGS) entry which is preliminary data.</text>
</comment>
<keyword evidence="3" id="KW-0443">Lipid metabolism</keyword>
<evidence type="ECO:0000256" key="1">
    <source>
        <dbReference type="ARBA" id="ARBA00022679"/>
    </source>
</evidence>
<dbReference type="GO" id="GO:0005737">
    <property type="term" value="C:cytoplasm"/>
    <property type="evidence" value="ECO:0007669"/>
    <property type="project" value="TreeGrafter"/>
</dbReference>
<dbReference type="STRING" id="585501.HMPREF6123_1756"/>
<evidence type="ECO:0000256" key="3">
    <source>
        <dbReference type="ARBA" id="ARBA00023098"/>
    </source>
</evidence>
<gene>
    <name evidence="5" type="ORF">HMPREF6123_1756</name>
</gene>
<dbReference type="EMBL" id="ACKX01000178">
    <property type="protein sequence ID" value="EEJ50967.1"/>
    <property type="molecule type" value="Genomic_DNA"/>
</dbReference>
<evidence type="ECO:0000259" key="4">
    <source>
        <dbReference type="PROSITE" id="PS51934"/>
    </source>
</evidence>
<protein>
    <recommendedName>
        <fullName evidence="4">LRAT domain-containing protein</fullName>
    </recommendedName>
</protein>
<dbReference type="PANTHER" id="PTHR13943">
    <property type="entry name" value="HRAS-LIKE SUPPRESSOR - RELATED"/>
    <property type="match status" value="1"/>
</dbReference>
<evidence type="ECO:0000313" key="5">
    <source>
        <dbReference type="EMBL" id="EEJ50967.1"/>
    </source>
</evidence>
<proteinExistence type="predicted"/>
<keyword evidence="1" id="KW-0808">Transferase</keyword>
<reference evidence="5 6" key="1">
    <citation type="submission" date="2009-04" db="EMBL/GenBank/DDBJ databases">
        <authorList>
            <person name="Qin X."/>
            <person name="Bachman B."/>
            <person name="Battles P."/>
            <person name="Bell A."/>
            <person name="Bess C."/>
            <person name="Bickham C."/>
            <person name="Chaboub L."/>
            <person name="Chen D."/>
            <person name="Coyle M."/>
            <person name="Deiros D.R."/>
            <person name="Dinh H."/>
            <person name="Forbes L."/>
            <person name="Fowler G."/>
            <person name="Francisco L."/>
            <person name="Fu Q."/>
            <person name="Gubbala S."/>
            <person name="Hale W."/>
            <person name="Han Y."/>
            <person name="Hemphill L."/>
            <person name="Highlander S.K."/>
            <person name="Hirani K."/>
            <person name="Hogues M."/>
            <person name="Jackson L."/>
            <person name="Jakkamsetti A."/>
            <person name="Javaid M."/>
            <person name="Jiang H."/>
            <person name="Korchina V."/>
            <person name="Kovar C."/>
            <person name="Lara F."/>
            <person name="Lee S."/>
            <person name="Mata R."/>
            <person name="Mathew T."/>
            <person name="Moen C."/>
            <person name="Morales K."/>
            <person name="Munidasa M."/>
            <person name="Nazareth L."/>
            <person name="Ngo R."/>
            <person name="Nguyen L."/>
            <person name="Okwuonu G."/>
            <person name="Ongeri F."/>
            <person name="Patil S."/>
            <person name="Petrosino J."/>
            <person name="Pham C."/>
            <person name="Pham P."/>
            <person name="Pu L.-L."/>
            <person name="Puazo M."/>
            <person name="Raj R."/>
            <person name="Reid J."/>
            <person name="Rouhana J."/>
            <person name="Saada N."/>
            <person name="Shang Y."/>
            <person name="Simmons D."/>
            <person name="Thornton R."/>
            <person name="Warren J."/>
            <person name="Weissenberger G."/>
            <person name="Zhang J."/>
            <person name="Zhang L."/>
            <person name="Zhou C."/>
            <person name="Zhu D."/>
            <person name="Muzny D."/>
            <person name="Worley K."/>
            <person name="Gibbs R."/>
        </authorList>
    </citation>
    <scope>NUCLEOTIDE SEQUENCE [LARGE SCALE GENOMIC DNA]</scope>
    <source>
        <strain evidence="5 6">F0268</strain>
    </source>
</reference>
<accession>C2KZ37</accession>
<organism evidence="5 6">
    <name type="scientific">Oribacterium sinus F0268</name>
    <dbReference type="NCBI Taxonomy" id="585501"/>
    <lineage>
        <taxon>Bacteria</taxon>
        <taxon>Bacillati</taxon>
        <taxon>Bacillota</taxon>
        <taxon>Clostridia</taxon>
        <taxon>Lachnospirales</taxon>
        <taxon>Lachnospiraceae</taxon>
        <taxon>Oribacterium</taxon>
    </lineage>
</organism>
<keyword evidence="2" id="KW-0378">Hydrolase</keyword>
<dbReference type="Pfam" id="PF04970">
    <property type="entry name" value="LRAT"/>
    <property type="match status" value="1"/>
</dbReference>
<dbReference type="PROSITE" id="PS51934">
    <property type="entry name" value="LRAT"/>
    <property type="match status" value="1"/>
</dbReference>
<dbReference type="GO" id="GO:0008970">
    <property type="term" value="F:phospholipase A1 activity"/>
    <property type="evidence" value="ECO:0007669"/>
    <property type="project" value="TreeGrafter"/>
</dbReference>
<evidence type="ECO:0000256" key="2">
    <source>
        <dbReference type="ARBA" id="ARBA00022801"/>
    </source>
</evidence>
<dbReference type="GO" id="GO:0070292">
    <property type="term" value="P:N-acylphosphatidylethanolamine metabolic process"/>
    <property type="evidence" value="ECO:0007669"/>
    <property type="project" value="TreeGrafter"/>
</dbReference>
<name>C2KZ37_9FIRM</name>
<dbReference type="InParanoid" id="C2KZ37"/>
<dbReference type="GO" id="GO:0004623">
    <property type="term" value="F:phospholipase A2 activity"/>
    <property type="evidence" value="ECO:0007669"/>
    <property type="project" value="TreeGrafter"/>
</dbReference>
<dbReference type="InterPro" id="IPR007053">
    <property type="entry name" value="LRAT_dom"/>
</dbReference>
<feature type="domain" description="LRAT" evidence="4">
    <location>
        <begin position="176"/>
        <end position="304"/>
    </location>
</feature>
<dbReference type="Gene3D" id="3.90.1720.10">
    <property type="entry name" value="endopeptidase domain like (from Nostoc punctiforme)"/>
    <property type="match status" value="1"/>
</dbReference>
<keyword evidence="6" id="KW-1185">Reference proteome</keyword>
<dbReference type="AlphaFoldDB" id="C2KZ37"/>
<dbReference type="eggNOG" id="COG1842">
    <property type="taxonomic scope" value="Bacteria"/>
</dbReference>
<dbReference type="InterPro" id="IPR051496">
    <property type="entry name" value="H-rev107_PLA/AT"/>
</dbReference>
<dbReference type="HOGENOM" id="CLU_838973_0_0_9"/>
<sequence>MFIRRMRMEKRLFGDWEDCLNPVEELLDGLQSAMEEFCENLSEFGDTIGEGLSYMEENWEDELKTISGNFLEDMDRAKEELSEGIEESLEDLGRELKDIGEQIGDGIGQLPRIISEKGDWENAKELQGFSLQKDRLSNRYRIVDSASVQKAIGSKEAMEARLERLAKGHFLEAGDVIGVHRPGYEHYGIYIGNERVIHYAGEGSDFLGPICIHEASFSEFMKDGGECFYLHFQDKLPIKIYRSEKLYSGDKLPFANTKEYRIFSPEETVRRARERVGEEEYNLIFRNCEHFALWCKTGVEESTQVIHGAMQCLAFGLTCALPILPFELSEQ</sequence>
<dbReference type="PANTHER" id="PTHR13943:SF77">
    <property type="entry name" value="LRAT DOMAIN-CONTAINING PROTEIN"/>
    <property type="match status" value="1"/>
</dbReference>
<dbReference type="OrthoDB" id="9812095at2"/>